<dbReference type="Proteomes" id="UP000076078">
    <property type="component" value="Unassembled WGS sequence"/>
</dbReference>
<reference evidence="1 2" key="1">
    <citation type="submission" date="2015-12" db="EMBL/GenBank/DDBJ databases">
        <title>Dictyostelia acquired genes for synthesis and detection of signals that induce cell-type specialization by lateral gene transfer from prokaryotes.</title>
        <authorList>
            <person name="Gloeckner G."/>
            <person name="Schaap P."/>
        </authorList>
    </citation>
    <scope>NUCLEOTIDE SEQUENCE [LARGE SCALE GENOMIC DNA]</scope>
    <source>
        <strain evidence="1 2">TK</strain>
    </source>
</reference>
<accession>A0A151Z9Q0</accession>
<evidence type="ECO:0000313" key="1">
    <source>
        <dbReference type="EMBL" id="KYQ90604.1"/>
    </source>
</evidence>
<dbReference type="AlphaFoldDB" id="A0A151Z9Q0"/>
<evidence type="ECO:0000313" key="2">
    <source>
        <dbReference type="Proteomes" id="UP000076078"/>
    </source>
</evidence>
<comment type="caution">
    <text evidence="1">The sequence shown here is derived from an EMBL/GenBank/DDBJ whole genome shotgun (WGS) entry which is preliminary data.</text>
</comment>
<sequence length="514" mass="59155">MIQILNFGVNLNGKFCLNETTKNLINENHFNKVFNYISDLDFDCDKVNLSKVSVNSNIKSLYITYSQSNAIQELGNIDNDCYKHLKKLKINLNGKINLNYLFKSIEKYELETMVIKSWEDNPFPIHSMLTNLSSVKSLKKLQLFGVTIDQLSLNFLINSGNLTSLIMQYIRLKTPLNHLELSSYNLILDELSKNQTITKLELRVPKQLISYNRIVNLLNYNNKMKSLKISAVDLYCEPSQKVGNRLRRKKITNITNTTLEILEIHVESDPLKSLFIYDLWNCQSSLTNPNIPILNQFAYQILTSHHCSRISKFEITLQDGQDNIDFEYLNQFIKLNILTLHNLKVTSNYQLSTTQISTIFQSLSLNHNIKTLIMHEISVPADTLIDFIQKNHPSIINIHINTVTNLSIEMLSTVLKSNKTLKTFRIGYIKNESRETLEDFIKSVISIISGNHTIENLIIPSPMLNFNPMEISLNLIDQFEIAVSSNNTLLSLCMLLENKNIKRILNENLIKITC</sequence>
<dbReference type="InParanoid" id="A0A151Z9Q0"/>
<protein>
    <submittedName>
        <fullName evidence="1">Uncharacterized protein</fullName>
    </submittedName>
</protein>
<dbReference type="EMBL" id="LODT01000037">
    <property type="protein sequence ID" value="KYQ90604.1"/>
    <property type="molecule type" value="Genomic_DNA"/>
</dbReference>
<keyword evidence="2" id="KW-1185">Reference proteome</keyword>
<proteinExistence type="predicted"/>
<dbReference type="FunCoup" id="A0A151Z9Q0">
    <property type="interactions" value="6"/>
</dbReference>
<gene>
    <name evidence="1" type="ORF">DLAC_09233</name>
</gene>
<organism evidence="1 2">
    <name type="scientific">Tieghemostelium lacteum</name>
    <name type="common">Slime mold</name>
    <name type="synonym">Dictyostelium lacteum</name>
    <dbReference type="NCBI Taxonomy" id="361077"/>
    <lineage>
        <taxon>Eukaryota</taxon>
        <taxon>Amoebozoa</taxon>
        <taxon>Evosea</taxon>
        <taxon>Eumycetozoa</taxon>
        <taxon>Dictyostelia</taxon>
        <taxon>Dictyosteliales</taxon>
        <taxon>Raperosteliaceae</taxon>
        <taxon>Tieghemostelium</taxon>
    </lineage>
</organism>
<name>A0A151Z9Q0_TIELA</name>